<dbReference type="Proteomes" id="UP001166286">
    <property type="component" value="Unassembled WGS sequence"/>
</dbReference>
<comment type="caution">
    <text evidence="3">The sequence shown here is derived from an EMBL/GenBank/DDBJ whole genome shotgun (WGS) entry which is preliminary data.</text>
</comment>
<dbReference type="AlphaFoldDB" id="A0AA39UX45"/>
<dbReference type="Pfam" id="PF13704">
    <property type="entry name" value="Glyco_tranf_2_4"/>
    <property type="match status" value="1"/>
</dbReference>
<keyword evidence="2" id="KW-0472">Membrane</keyword>
<reference evidence="3" key="1">
    <citation type="submission" date="2023-03" db="EMBL/GenBank/DDBJ databases">
        <title>Complete genome of Cladonia borealis.</title>
        <authorList>
            <person name="Park H."/>
        </authorList>
    </citation>
    <scope>NUCLEOTIDE SEQUENCE</scope>
    <source>
        <strain evidence="3">ANT050790</strain>
    </source>
</reference>
<evidence type="ECO:0008006" key="5">
    <source>
        <dbReference type="Google" id="ProtNLM"/>
    </source>
</evidence>
<organism evidence="3 4">
    <name type="scientific">Cladonia borealis</name>
    <dbReference type="NCBI Taxonomy" id="184061"/>
    <lineage>
        <taxon>Eukaryota</taxon>
        <taxon>Fungi</taxon>
        <taxon>Dikarya</taxon>
        <taxon>Ascomycota</taxon>
        <taxon>Pezizomycotina</taxon>
        <taxon>Lecanoromycetes</taxon>
        <taxon>OSLEUM clade</taxon>
        <taxon>Lecanoromycetidae</taxon>
        <taxon>Lecanorales</taxon>
        <taxon>Lecanorineae</taxon>
        <taxon>Cladoniaceae</taxon>
        <taxon>Cladonia</taxon>
    </lineage>
</organism>
<protein>
    <recommendedName>
        <fullName evidence="5">Glycosyltransferase family 92 protein</fullName>
    </recommendedName>
</protein>
<feature type="transmembrane region" description="Helical" evidence="2">
    <location>
        <begin position="41"/>
        <end position="61"/>
    </location>
</feature>
<keyword evidence="2" id="KW-0812">Transmembrane</keyword>
<keyword evidence="2" id="KW-1133">Transmembrane helix</keyword>
<sequence length="456" mass="52237">MVIQVPDLDIGDARKEAAIPEGQIIVKALLTVFNRSKTYRLIILLLIVMSLIVVFGAYGPYPDVGTLWTYTSTLHQSFRNTTSQPWQLKKPIFNFGSQETNTSSSTLVDLVDEHSSSDDTKPPEKTDNASPSEYSMLDGIKVSPPAAPADTDNYLAICLLVKEVPQELREFLTHHYYHHGIRHFYLYDDGSKPPLSSHPIQSTYNVPPSVLNFTYIEPESVAAADRKRLQPHIMERCIKDHAEKHHWFGMLDPDEFLEMRHPLHPTLLGWLRHWEEKGEMFVRGGGNEDKSQSLKKPKGRTLKVGGLGISWLPHNSANLVEIPSGGFRKNYNECVAGAPVANKSRGDFWQITHTKSFVRPQAVKYIQNIHLPMFKDGWDRFSEHGDFEFTASLTPPTHEYWALHHYATGSRKYFELKQSRGRSQGPGMWPVDEEYWDRYHKYVTTYTCDEMTKYDP</sequence>
<keyword evidence="4" id="KW-1185">Reference proteome</keyword>
<evidence type="ECO:0000256" key="2">
    <source>
        <dbReference type="SAM" id="Phobius"/>
    </source>
</evidence>
<gene>
    <name evidence="3" type="ORF">JMJ35_010171</name>
</gene>
<feature type="compositionally biased region" description="Basic and acidic residues" evidence="1">
    <location>
        <begin position="111"/>
        <end position="127"/>
    </location>
</feature>
<evidence type="ECO:0000313" key="3">
    <source>
        <dbReference type="EMBL" id="KAK0507133.1"/>
    </source>
</evidence>
<evidence type="ECO:0000313" key="4">
    <source>
        <dbReference type="Proteomes" id="UP001166286"/>
    </source>
</evidence>
<feature type="region of interest" description="Disordered" evidence="1">
    <location>
        <begin position="111"/>
        <end position="137"/>
    </location>
</feature>
<dbReference type="EMBL" id="JAFEKC020000024">
    <property type="protein sequence ID" value="KAK0507133.1"/>
    <property type="molecule type" value="Genomic_DNA"/>
</dbReference>
<accession>A0AA39UX45</accession>
<evidence type="ECO:0000256" key="1">
    <source>
        <dbReference type="SAM" id="MobiDB-lite"/>
    </source>
</evidence>
<name>A0AA39UX45_9LECA</name>
<proteinExistence type="predicted"/>